<dbReference type="EMBL" id="CAJVQA010012557">
    <property type="protein sequence ID" value="CAG8717601.1"/>
    <property type="molecule type" value="Genomic_DNA"/>
</dbReference>
<proteinExistence type="predicted"/>
<sequence length="330" mass="38753">MNDFHYSLSLPYFNTYEYGHTPSASSSSYFNIHNYAQEDILSYLNIHNYNDSANTSLSFYSNAYEQDFINTLQSPDPISSFRLSTNNELVESDVDVDTRPCKVDNAVYVDEKKNRRNRDSERIGCPWHINLAFSKTTENIQVNSIVGSHNHEMNHLVSEIALRYQKLTYEMLDKIKFWTIQEKMGLITQYNLLVASFLRKIINKKDQSNAIQRFKSQIKPNKNDAYKMLDNLYSKKEENLMWINTQRAEVTNKIIKNRLNRTSWLMDIVEKIQAIFNQQSKKAALTECKNEIPTKGIPTILDEYFPELDKILKEYLTPQILQNNRIKWPN</sequence>
<evidence type="ECO:0000313" key="2">
    <source>
        <dbReference type="Proteomes" id="UP000789759"/>
    </source>
</evidence>
<gene>
    <name evidence="1" type="ORF">CPELLU_LOCUS12694</name>
</gene>
<organism evidence="1 2">
    <name type="scientific">Cetraspora pellucida</name>
    <dbReference type="NCBI Taxonomy" id="1433469"/>
    <lineage>
        <taxon>Eukaryota</taxon>
        <taxon>Fungi</taxon>
        <taxon>Fungi incertae sedis</taxon>
        <taxon>Mucoromycota</taxon>
        <taxon>Glomeromycotina</taxon>
        <taxon>Glomeromycetes</taxon>
        <taxon>Diversisporales</taxon>
        <taxon>Gigasporaceae</taxon>
        <taxon>Cetraspora</taxon>
    </lineage>
</organism>
<protein>
    <submittedName>
        <fullName evidence="1">15457_t:CDS:1</fullName>
    </submittedName>
</protein>
<accession>A0A9N9I2V5</accession>
<comment type="caution">
    <text evidence="1">The sequence shown here is derived from an EMBL/GenBank/DDBJ whole genome shotgun (WGS) entry which is preliminary data.</text>
</comment>
<name>A0A9N9I2V5_9GLOM</name>
<dbReference type="OrthoDB" id="10470365at2759"/>
<keyword evidence="2" id="KW-1185">Reference proteome</keyword>
<evidence type="ECO:0000313" key="1">
    <source>
        <dbReference type="EMBL" id="CAG8717601.1"/>
    </source>
</evidence>
<dbReference type="AlphaFoldDB" id="A0A9N9I2V5"/>
<reference evidence="1" key="1">
    <citation type="submission" date="2021-06" db="EMBL/GenBank/DDBJ databases">
        <authorList>
            <person name="Kallberg Y."/>
            <person name="Tangrot J."/>
            <person name="Rosling A."/>
        </authorList>
    </citation>
    <scope>NUCLEOTIDE SEQUENCE</scope>
    <source>
        <strain evidence="1">FL966</strain>
    </source>
</reference>
<dbReference type="Proteomes" id="UP000789759">
    <property type="component" value="Unassembled WGS sequence"/>
</dbReference>